<reference evidence="3" key="1">
    <citation type="submission" date="2023-07" db="EMBL/GenBank/DDBJ databases">
        <title>Study on multiphase classification of strain Alteromonas salexigens isolated from the Yellow Sea.</title>
        <authorList>
            <person name="Sun L."/>
        </authorList>
    </citation>
    <scope>NUCLEOTIDE SEQUENCE [LARGE SCALE GENOMIC DNA]</scope>
    <source>
        <strain evidence="3">ASW11-19</strain>
    </source>
</reference>
<organism evidence="2 3">
    <name type="scientific">Alteromonas salexigens</name>
    <dbReference type="NCBI Taxonomy" id="2982530"/>
    <lineage>
        <taxon>Bacteria</taxon>
        <taxon>Pseudomonadati</taxon>
        <taxon>Pseudomonadota</taxon>
        <taxon>Gammaproteobacteria</taxon>
        <taxon>Alteromonadales</taxon>
        <taxon>Alteromonadaceae</taxon>
        <taxon>Alteromonas/Salinimonas group</taxon>
        <taxon>Alteromonas</taxon>
    </lineage>
</organism>
<dbReference type="Proteomes" id="UP001209257">
    <property type="component" value="Unassembled WGS sequence"/>
</dbReference>
<keyword evidence="1" id="KW-1133">Transmembrane helix</keyword>
<comment type="caution">
    <text evidence="2">The sequence shown here is derived from an EMBL/GenBank/DDBJ whole genome shotgun (WGS) entry which is preliminary data.</text>
</comment>
<keyword evidence="1" id="KW-0472">Membrane</keyword>
<evidence type="ECO:0000256" key="1">
    <source>
        <dbReference type="SAM" id="Phobius"/>
    </source>
</evidence>
<feature type="transmembrane region" description="Helical" evidence="1">
    <location>
        <begin position="17"/>
        <end position="39"/>
    </location>
</feature>
<accession>A0ABT2VN01</accession>
<keyword evidence="1" id="KW-0812">Transmembrane</keyword>
<dbReference type="EMBL" id="JAOTJC010000007">
    <property type="protein sequence ID" value="MCU7554686.1"/>
    <property type="molecule type" value="Genomic_DNA"/>
</dbReference>
<evidence type="ECO:0000313" key="3">
    <source>
        <dbReference type="Proteomes" id="UP001209257"/>
    </source>
</evidence>
<evidence type="ECO:0000313" key="2">
    <source>
        <dbReference type="EMBL" id="MCU7554686.1"/>
    </source>
</evidence>
<dbReference type="RefSeq" id="WP_262993550.1">
    <property type="nucleotide sequence ID" value="NZ_JAOTJC010000007.1"/>
</dbReference>
<sequence length="147" mass="15510">MATAGNYHPKARQSGSMLVMSLFVIIVLSLLGITLVTMISSASQSVVHDVVGTRAHMAARSGLGHIAATALPIGASPATCNTTINSSASFTNIHGLQLCSYQARCTTTVVDNGGVNYHLYRLESTGQCQTRDGWVSHTVTDSEFVPQ</sequence>
<keyword evidence="3" id="KW-1185">Reference proteome</keyword>
<proteinExistence type="predicted"/>
<gene>
    <name evidence="2" type="ORF">OCL06_08750</name>
</gene>
<protein>
    <submittedName>
        <fullName evidence="2">Type II secretory pathway component</fullName>
    </submittedName>
</protein>
<name>A0ABT2VN01_9ALTE</name>